<evidence type="ECO:0000259" key="6">
    <source>
        <dbReference type="Pfam" id="PF02656"/>
    </source>
</evidence>
<evidence type="ECO:0000313" key="8">
    <source>
        <dbReference type="Proteomes" id="UP000527315"/>
    </source>
</evidence>
<dbReference type="GO" id="GO:0012505">
    <property type="term" value="C:endomembrane system"/>
    <property type="evidence" value="ECO:0007669"/>
    <property type="project" value="UniProtKB-SubCell"/>
</dbReference>
<protein>
    <submittedName>
        <fullName evidence="7">DUF202 domain-containing protein</fullName>
    </submittedName>
</protein>
<evidence type="ECO:0000256" key="5">
    <source>
        <dbReference type="SAM" id="Phobius"/>
    </source>
</evidence>
<dbReference type="Proteomes" id="UP000527315">
    <property type="component" value="Unassembled WGS sequence"/>
</dbReference>
<feature type="transmembrane region" description="Helical" evidence="5">
    <location>
        <begin position="27"/>
        <end position="45"/>
    </location>
</feature>
<feature type="transmembrane region" description="Helical" evidence="5">
    <location>
        <begin position="57"/>
        <end position="78"/>
    </location>
</feature>
<proteinExistence type="predicted"/>
<gene>
    <name evidence="7" type="ORF">HA227_02505</name>
</gene>
<comment type="subcellular location">
    <subcellularLocation>
        <location evidence="1">Endomembrane system</location>
        <topology evidence="1">Multi-pass membrane protein</topology>
    </subcellularLocation>
</comment>
<feature type="domain" description="DUF202" evidence="6">
    <location>
        <begin position="18"/>
        <end position="79"/>
    </location>
</feature>
<evidence type="ECO:0000256" key="2">
    <source>
        <dbReference type="ARBA" id="ARBA00022692"/>
    </source>
</evidence>
<dbReference type="AlphaFoldDB" id="A0A7J4KTU4"/>
<keyword evidence="4 5" id="KW-0472">Membrane</keyword>
<dbReference type="InterPro" id="IPR003807">
    <property type="entry name" value="DUF202"/>
</dbReference>
<evidence type="ECO:0000256" key="3">
    <source>
        <dbReference type="ARBA" id="ARBA00022989"/>
    </source>
</evidence>
<accession>A0A7J4KTU4</accession>
<dbReference type="EMBL" id="DUFJ01000061">
    <property type="protein sequence ID" value="HIH33104.1"/>
    <property type="molecule type" value="Genomic_DNA"/>
</dbReference>
<dbReference type="Pfam" id="PF02656">
    <property type="entry name" value="DUF202"/>
    <property type="match status" value="1"/>
</dbReference>
<comment type="caution">
    <text evidence="7">The sequence shown here is derived from an EMBL/GenBank/DDBJ whole genome shotgun (WGS) entry which is preliminary data.</text>
</comment>
<keyword evidence="2 5" id="KW-0812">Transmembrane</keyword>
<keyword evidence="3 5" id="KW-1133">Transmembrane helix</keyword>
<name>A0A7J4KTU4_9ARCH</name>
<evidence type="ECO:0000313" key="7">
    <source>
        <dbReference type="EMBL" id="HIH33104.1"/>
    </source>
</evidence>
<evidence type="ECO:0000256" key="1">
    <source>
        <dbReference type="ARBA" id="ARBA00004127"/>
    </source>
</evidence>
<sequence length="100" mass="11508">MPKKQDFEKEQVLLSLERTILSKERTVLAEISVLLGFMALGFLIIRFFEDATSKTITIFGFALIVFSVIAMLVAIYSFKKYTVELKRIEKNGKVKLEELE</sequence>
<reference evidence="8" key="1">
    <citation type="journal article" date="2020" name="bioRxiv">
        <title>A rank-normalized archaeal taxonomy based on genome phylogeny resolves widespread incomplete and uneven classifications.</title>
        <authorList>
            <person name="Rinke C."/>
            <person name="Chuvochina M."/>
            <person name="Mussig A.J."/>
            <person name="Chaumeil P.-A."/>
            <person name="Waite D.W."/>
            <person name="Whitman W.B."/>
            <person name="Parks D.H."/>
            <person name="Hugenholtz P."/>
        </authorList>
    </citation>
    <scope>NUCLEOTIDE SEQUENCE [LARGE SCALE GENOMIC DNA]</scope>
</reference>
<organism evidence="7 8">
    <name type="scientific">Candidatus Iainarchaeum sp</name>
    <dbReference type="NCBI Taxonomy" id="3101447"/>
    <lineage>
        <taxon>Archaea</taxon>
        <taxon>Candidatus Iainarchaeota</taxon>
        <taxon>Candidatus Iainarchaeia</taxon>
        <taxon>Candidatus Iainarchaeales</taxon>
        <taxon>Candidatus Iainarchaeaceae</taxon>
        <taxon>Candidatus Iainarchaeum</taxon>
    </lineage>
</organism>
<evidence type="ECO:0000256" key="4">
    <source>
        <dbReference type="ARBA" id="ARBA00023136"/>
    </source>
</evidence>